<organism evidence="1">
    <name type="scientific">Rhizophora mucronata</name>
    <name type="common">Asiatic mangrove</name>
    <dbReference type="NCBI Taxonomy" id="61149"/>
    <lineage>
        <taxon>Eukaryota</taxon>
        <taxon>Viridiplantae</taxon>
        <taxon>Streptophyta</taxon>
        <taxon>Embryophyta</taxon>
        <taxon>Tracheophyta</taxon>
        <taxon>Spermatophyta</taxon>
        <taxon>Magnoliopsida</taxon>
        <taxon>eudicotyledons</taxon>
        <taxon>Gunneridae</taxon>
        <taxon>Pentapetalae</taxon>
        <taxon>rosids</taxon>
        <taxon>fabids</taxon>
        <taxon>Malpighiales</taxon>
        <taxon>Rhizophoraceae</taxon>
        <taxon>Rhizophora</taxon>
    </lineage>
</organism>
<evidence type="ECO:0000313" key="1">
    <source>
        <dbReference type="EMBL" id="MBX27540.1"/>
    </source>
</evidence>
<reference evidence="1" key="1">
    <citation type="submission" date="2018-02" db="EMBL/GenBank/DDBJ databases">
        <title>Rhizophora mucronata_Transcriptome.</title>
        <authorList>
            <person name="Meera S.P."/>
            <person name="Sreeshan A."/>
            <person name="Augustine A."/>
        </authorList>
    </citation>
    <scope>NUCLEOTIDE SEQUENCE</scope>
    <source>
        <tissue evidence="1">Leaf</tissue>
    </source>
</reference>
<dbReference type="Pfam" id="PF05553">
    <property type="entry name" value="DUF761"/>
    <property type="match status" value="1"/>
</dbReference>
<proteinExistence type="predicted"/>
<accession>A0A2P2MBD2</accession>
<dbReference type="InterPro" id="IPR008480">
    <property type="entry name" value="DUF761_pln"/>
</dbReference>
<dbReference type="EMBL" id="GGEC01047056">
    <property type="protein sequence ID" value="MBX27540.1"/>
    <property type="molecule type" value="Transcribed_RNA"/>
</dbReference>
<dbReference type="PANTHER" id="PTHR33265:SF26">
    <property type="entry name" value="OS06G0554600 PROTEIN"/>
    <property type="match status" value="1"/>
</dbReference>
<sequence>METKSSAQEMAKKLWHIKRAVLYMIRKGISKNRIMVDLHLMLKRGNRLAGKAIGNLITFHHHHHHFAALSCRSDDALSFVSPREYEFSCSNSPADGFYSFYAHHHNYRRKYHHSAKAYKYDDVTTVAAMQRMLEMLNNKDVMVEAVAPSPLTALPGFGKSPMVRQLRITDSPFSSKEEEDNNGLVDKAAEEFIKKFYKDLRLQ</sequence>
<dbReference type="PANTHER" id="PTHR33265">
    <property type="entry name" value="AVR9/CF-9 RAPIDLY ELICITED PROTEIN-RELATED"/>
    <property type="match status" value="1"/>
</dbReference>
<dbReference type="AlphaFoldDB" id="A0A2P2MBD2"/>
<protein>
    <submittedName>
        <fullName evidence="1">Uncharacterized protein MANES_16G110200</fullName>
    </submittedName>
</protein>
<name>A0A2P2MBD2_RHIMU</name>